<evidence type="ECO:0000313" key="2">
    <source>
        <dbReference type="EMBL" id="MEZ0476367.1"/>
    </source>
</evidence>
<dbReference type="Pfam" id="PF01695">
    <property type="entry name" value="IstB_IS21"/>
    <property type="match status" value="1"/>
</dbReference>
<dbReference type="Proteomes" id="UP001566331">
    <property type="component" value="Unassembled WGS sequence"/>
</dbReference>
<keyword evidence="2" id="KW-0067">ATP-binding</keyword>
<comment type="caution">
    <text evidence="2">The sequence shown here is derived from an EMBL/GenBank/DDBJ whole genome shotgun (WGS) entry which is preliminary data.</text>
</comment>
<accession>A0ABV4HUC7</accession>
<organism evidence="2 3">
    <name type="scientific">Luteimonas salinilitoris</name>
    <dbReference type="NCBI Taxonomy" id="3237697"/>
    <lineage>
        <taxon>Bacteria</taxon>
        <taxon>Pseudomonadati</taxon>
        <taxon>Pseudomonadota</taxon>
        <taxon>Gammaproteobacteria</taxon>
        <taxon>Lysobacterales</taxon>
        <taxon>Lysobacteraceae</taxon>
        <taxon>Luteimonas</taxon>
    </lineage>
</organism>
<evidence type="ECO:0000259" key="1">
    <source>
        <dbReference type="Pfam" id="PF01695"/>
    </source>
</evidence>
<keyword evidence="2" id="KW-0547">Nucleotide-binding</keyword>
<name>A0ABV4HUC7_9GAMM</name>
<protein>
    <submittedName>
        <fullName evidence="2">ATP-binding protein</fullName>
    </submittedName>
</protein>
<dbReference type="GO" id="GO:0005524">
    <property type="term" value="F:ATP binding"/>
    <property type="evidence" value="ECO:0007669"/>
    <property type="project" value="UniProtKB-KW"/>
</dbReference>
<dbReference type="Gene3D" id="3.40.50.300">
    <property type="entry name" value="P-loop containing nucleotide triphosphate hydrolases"/>
    <property type="match status" value="1"/>
</dbReference>
<keyword evidence="3" id="KW-1185">Reference proteome</keyword>
<dbReference type="InterPro" id="IPR002611">
    <property type="entry name" value="IstB_ATP-bd"/>
</dbReference>
<sequence>MAESSSACRRATEDGCHAKAIGGCVRAEDRNGGGRRDAGRAAAQRLRALRGPLRCQRGALFRLATYRYDRVAILITTNKSIRDWTELLAGDEALDAAILDRLLHKAHVHSSRLGNGSFRPILLKNSPVPRPIGKS</sequence>
<feature type="domain" description="IstB-like ATP-binding" evidence="1">
    <location>
        <begin position="56"/>
        <end position="110"/>
    </location>
</feature>
<gene>
    <name evidence="2" type="ORF">AB6713_17360</name>
</gene>
<dbReference type="InterPro" id="IPR027417">
    <property type="entry name" value="P-loop_NTPase"/>
</dbReference>
<dbReference type="EMBL" id="JBFWIC010000033">
    <property type="protein sequence ID" value="MEZ0476367.1"/>
    <property type="molecule type" value="Genomic_DNA"/>
</dbReference>
<evidence type="ECO:0000313" key="3">
    <source>
        <dbReference type="Proteomes" id="UP001566331"/>
    </source>
</evidence>
<proteinExistence type="predicted"/>
<reference evidence="2 3" key="1">
    <citation type="submission" date="2024-07" db="EMBL/GenBank/DDBJ databases">
        <title>Luteimonas salilacus sp. nov., isolated from the shore soil of Salt Lake in Tibet of China.</title>
        <authorList>
            <person name="Zhang X."/>
            <person name="Li A."/>
        </authorList>
    </citation>
    <scope>NUCLEOTIDE SEQUENCE [LARGE SCALE GENOMIC DNA]</scope>
    <source>
        <strain evidence="2 3">B3-2-R+30</strain>
    </source>
</reference>
<dbReference type="RefSeq" id="WP_370565655.1">
    <property type="nucleotide sequence ID" value="NZ_JBFWIB010000021.1"/>
</dbReference>